<dbReference type="EMBL" id="WUPT01000002">
    <property type="protein sequence ID" value="MXQ08701.1"/>
    <property type="molecule type" value="Genomic_DNA"/>
</dbReference>
<dbReference type="Proteomes" id="UP000480350">
    <property type="component" value="Unassembled WGS sequence"/>
</dbReference>
<reference evidence="3 4" key="1">
    <citation type="submission" date="2019-12" db="EMBL/GenBank/DDBJ databases">
        <authorList>
            <person name="Lee S.D."/>
        </authorList>
    </citation>
    <scope>NUCLEOTIDE SEQUENCE [LARGE SCALE GENOMIC DNA]</scope>
    <source>
        <strain evidence="3 4">GH1-50</strain>
    </source>
</reference>
<evidence type="ECO:0000259" key="2">
    <source>
        <dbReference type="SMART" id="SM00867"/>
    </source>
</evidence>
<evidence type="ECO:0000256" key="1">
    <source>
        <dbReference type="SAM" id="SignalP"/>
    </source>
</evidence>
<feature type="domain" description="Lipid/polyisoprenoid-binding YceI-like" evidence="2">
    <location>
        <begin position="27"/>
        <end position="189"/>
    </location>
</feature>
<proteinExistence type="predicted"/>
<dbReference type="AlphaFoldDB" id="A0A7C9J4B5"/>
<feature type="chain" id="PRO_5028950849" description="Lipid/polyisoprenoid-binding YceI-like domain-containing protein" evidence="1">
    <location>
        <begin position="24"/>
        <end position="192"/>
    </location>
</feature>
<feature type="signal peptide" evidence="1">
    <location>
        <begin position="1"/>
        <end position="23"/>
    </location>
</feature>
<organism evidence="3 4">
    <name type="scientific">Kangsaoukella pontilimi</name>
    <dbReference type="NCBI Taxonomy" id="2691042"/>
    <lineage>
        <taxon>Bacteria</taxon>
        <taxon>Pseudomonadati</taxon>
        <taxon>Pseudomonadota</taxon>
        <taxon>Alphaproteobacteria</taxon>
        <taxon>Rhodobacterales</taxon>
        <taxon>Paracoccaceae</taxon>
        <taxon>Kangsaoukella</taxon>
    </lineage>
</organism>
<dbReference type="SUPFAM" id="SSF101874">
    <property type="entry name" value="YceI-like"/>
    <property type="match status" value="1"/>
</dbReference>
<protein>
    <recommendedName>
        <fullName evidence="2">Lipid/polyisoprenoid-binding YceI-like domain-containing protein</fullName>
    </recommendedName>
</protein>
<sequence length="192" mass="20595">MRHLLTRLLACLALSAAPLVAGAAPHAYALETDTSVVGFAWTLGPDTVKGTMPVKRADMVIDFDSAANTHVAVALDVTGAVAGFPFATQGMKSRKVLWADRFPEITFESTAIRPDDDGAEVDGLLTVRGITRPVTFRAQLYRQKGTQPGDRRRLAIVVTGSLSRAAFGADGWSGMAGDRVDLTILARIRREE</sequence>
<dbReference type="Pfam" id="PF04264">
    <property type="entry name" value="YceI"/>
    <property type="match status" value="1"/>
</dbReference>
<accession>A0A7C9J4B5</accession>
<name>A0A7C9J4B5_9RHOB</name>
<dbReference type="Gene3D" id="2.40.128.110">
    <property type="entry name" value="Lipid/polyisoprenoid-binding, YceI-like"/>
    <property type="match status" value="1"/>
</dbReference>
<evidence type="ECO:0000313" key="3">
    <source>
        <dbReference type="EMBL" id="MXQ08701.1"/>
    </source>
</evidence>
<dbReference type="InterPro" id="IPR036761">
    <property type="entry name" value="TTHA0802/YceI-like_sf"/>
</dbReference>
<gene>
    <name evidence="3" type="ORF">GQ651_12665</name>
</gene>
<dbReference type="RefSeq" id="WP_160764608.1">
    <property type="nucleotide sequence ID" value="NZ_WUPT01000002.1"/>
</dbReference>
<dbReference type="PANTHER" id="PTHR34406">
    <property type="entry name" value="PROTEIN YCEI"/>
    <property type="match status" value="1"/>
</dbReference>
<evidence type="ECO:0000313" key="4">
    <source>
        <dbReference type="Proteomes" id="UP000480350"/>
    </source>
</evidence>
<dbReference type="SMART" id="SM00867">
    <property type="entry name" value="YceI"/>
    <property type="match status" value="1"/>
</dbReference>
<reference evidence="3 4" key="2">
    <citation type="submission" date="2020-03" db="EMBL/GenBank/DDBJ databases">
        <title>Kangsaoukella pontilimi gen. nov., sp. nov., a new member of the family Rhodobacteraceae isolated from a tidal mudflat.</title>
        <authorList>
            <person name="Kim I.S."/>
        </authorList>
    </citation>
    <scope>NUCLEOTIDE SEQUENCE [LARGE SCALE GENOMIC DNA]</scope>
    <source>
        <strain evidence="3 4">GH1-50</strain>
    </source>
</reference>
<dbReference type="InterPro" id="IPR007372">
    <property type="entry name" value="Lipid/polyisoprenoid-bd_YceI"/>
</dbReference>
<dbReference type="PANTHER" id="PTHR34406:SF1">
    <property type="entry name" value="PROTEIN YCEI"/>
    <property type="match status" value="1"/>
</dbReference>
<comment type="caution">
    <text evidence="3">The sequence shown here is derived from an EMBL/GenBank/DDBJ whole genome shotgun (WGS) entry which is preliminary data.</text>
</comment>
<keyword evidence="1" id="KW-0732">Signal</keyword>
<keyword evidence="4" id="KW-1185">Reference proteome</keyword>